<feature type="region of interest" description="Disordered" evidence="6">
    <location>
        <begin position="556"/>
        <end position="581"/>
    </location>
</feature>
<dbReference type="InterPro" id="IPR011707">
    <property type="entry name" value="Cu-oxidase-like_N"/>
</dbReference>
<evidence type="ECO:0000313" key="11">
    <source>
        <dbReference type="EMBL" id="KAK8856984.1"/>
    </source>
</evidence>
<dbReference type="Pfam" id="PF00394">
    <property type="entry name" value="Cu-oxidase"/>
    <property type="match status" value="1"/>
</dbReference>
<evidence type="ECO:0000256" key="4">
    <source>
        <dbReference type="ARBA" id="ARBA00023002"/>
    </source>
</evidence>
<keyword evidence="2" id="KW-0479">Metal-binding</keyword>
<evidence type="ECO:0000256" key="5">
    <source>
        <dbReference type="ARBA" id="ARBA00023008"/>
    </source>
</evidence>
<keyword evidence="3 7" id="KW-0732">Signal</keyword>
<evidence type="ECO:0000256" key="1">
    <source>
        <dbReference type="ARBA" id="ARBA00010609"/>
    </source>
</evidence>
<reference evidence="11 12" key="1">
    <citation type="journal article" date="2024" name="IMA Fungus">
        <title>Apiospora arundinis, a panoply of carbohydrate-active enzymes and secondary metabolites.</title>
        <authorList>
            <person name="Sorensen T."/>
            <person name="Petersen C."/>
            <person name="Muurmann A.T."/>
            <person name="Christiansen J.V."/>
            <person name="Brundto M.L."/>
            <person name="Overgaard C.K."/>
            <person name="Boysen A.T."/>
            <person name="Wollenberg R.D."/>
            <person name="Larsen T.O."/>
            <person name="Sorensen J.L."/>
            <person name="Nielsen K.L."/>
            <person name="Sondergaard T.E."/>
        </authorList>
    </citation>
    <scope>NUCLEOTIDE SEQUENCE [LARGE SCALE GENOMIC DNA]</scope>
    <source>
        <strain evidence="11 12">AAU 773</strain>
    </source>
</reference>
<evidence type="ECO:0000256" key="7">
    <source>
        <dbReference type="SAM" id="SignalP"/>
    </source>
</evidence>
<name>A0ABR2I3M6_9PEZI</name>
<comment type="caution">
    <text evidence="11">The sequence shown here is derived from an EMBL/GenBank/DDBJ whole genome shotgun (WGS) entry which is preliminary data.</text>
</comment>
<dbReference type="PANTHER" id="PTHR11709:SF361">
    <property type="entry name" value="IRON TRANSPORT MULTICOPPER OXIDASE FET3"/>
    <property type="match status" value="1"/>
</dbReference>
<dbReference type="InterPro" id="IPR045087">
    <property type="entry name" value="Cu-oxidase_fam"/>
</dbReference>
<feature type="domain" description="Plastocyanin-like" evidence="8">
    <location>
        <begin position="148"/>
        <end position="290"/>
    </location>
</feature>
<dbReference type="Proteomes" id="UP001390339">
    <property type="component" value="Unassembled WGS sequence"/>
</dbReference>
<dbReference type="InterPro" id="IPR001117">
    <property type="entry name" value="Cu-oxidase_2nd"/>
</dbReference>
<protein>
    <submittedName>
        <fullName evidence="11">Multicopper oxidase</fullName>
    </submittedName>
</protein>
<evidence type="ECO:0000256" key="6">
    <source>
        <dbReference type="SAM" id="MobiDB-lite"/>
    </source>
</evidence>
<evidence type="ECO:0000256" key="3">
    <source>
        <dbReference type="ARBA" id="ARBA00022729"/>
    </source>
</evidence>
<comment type="similarity">
    <text evidence="1">Belongs to the multicopper oxidase family.</text>
</comment>
<feature type="domain" description="Plastocyanin-like" evidence="9">
    <location>
        <begin position="363"/>
        <end position="496"/>
    </location>
</feature>
<dbReference type="InterPro" id="IPR044130">
    <property type="entry name" value="CuRO_2_Fet3-like"/>
</dbReference>
<keyword evidence="5" id="KW-0186">Copper</keyword>
<dbReference type="Gene3D" id="2.60.40.420">
    <property type="entry name" value="Cupredoxins - blue copper proteins"/>
    <property type="match status" value="3"/>
</dbReference>
<evidence type="ECO:0000259" key="10">
    <source>
        <dbReference type="Pfam" id="PF07732"/>
    </source>
</evidence>
<dbReference type="SUPFAM" id="SSF49503">
    <property type="entry name" value="Cupredoxins"/>
    <property type="match status" value="3"/>
</dbReference>
<keyword evidence="4" id="KW-0560">Oxidoreductase</keyword>
<organism evidence="11 12">
    <name type="scientific">Apiospora arundinis</name>
    <dbReference type="NCBI Taxonomy" id="335852"/>
    <lineage>
        <taxon>Eukaryota</taxon>
        <taxon>Fungi</taxon>
        <taxon>Dikarya</taxon>
        <taxon>Ascomycota</taxon>
        <taxon>Pezizomycotina</taxon>
        <taxon>Sordariomycetes</taxon>
        <taxon>Xylariomycetidae</taxon>
        <taxon>Amphisphaeriales</taxon>
        <taxon>Apiosporaceae</taxon>
        <taxon>Apiospora</taxon>
    </lineage>
</organism>
<dbReference type="InterPro" id="IPR008972">
    <property type="entry name" value="Cupredoxin"/>
</dbReference>
<evidence type="ECO:0000259" key="8">
    <source>
        <dbReference type="Pfam" id="PF00394"/>
    </source>
</evidence>
<sequence length="581" mass="64565">MRFHLSSLISIPLVSAKTLEFYWELSWKFVAPDGFGRPVVSVNNMWPPPTIEGVVGDRIVVHVNNRLGNETSSIHWHGLQQVGQNTMDGPSMVTQCPIPPGSRFTYDFHAGTYWWHAHVPGQIADGLRGPMYFKDPHAPYKDQIDGELSITLGDWYHTQAPFLIEQYESAENAAAGGPEPIPDTGLINSGQNVTVKVDDRKTYLLRVVNLGNFVGTYFEVEGHQLTIVEANGNYMDPVTVNRLYLTVAQRYAVLITLKPRDSKEGAILIKAQLDTTMFDSIPANYNPNFYGYLVHDDRQSLPSQKPITNLTVVDDLTLVTAKYNPFIDQVDAYDHVDHQIIINMDFTTINNQNRAIIDNVTYVEQKVPTLYTALSVGSFAENPIVYGRNTNPSLIKSGEVVEVIINNHDDGSHPWHTHGYSYQIIARSPANGGDYPGGPLKPPSPRPCRRDTITVNAGSFVAFRFLANNPGVHLFHCHIEWHVVSGLVATLIETPTSLQGHLYIPRDHLDSCHRFGIPTAGNAAGNERHPLDLAGANTQPPPTPMGALVNASALRDPARPRKGHPAWPYWPEKGHHHRAGY</sequence>
<evidence type="ECO:0000259" key="9">
    <source>
        <dbReference type="Pfam" id="PF07731"/>
    </source>
</evidence>
<accession>A0ABR2I3M6</accession>
<evidence type="ECO:0000256" key="2">
    <source>
        <dbReference type="ARBA" id="ARBA00022723"/>
    </source>
</evidence>
<dbReference type="Pfam" id="PF07731">
    <property type="entry name" value="Cu-oxidase_2"/>
    <property type="match status" value="1"/>
</dbReference>
<keyword evidence="12" id="KW-1185">Reference proteome</keyword>
<proteinExistence type="inferred from homology"/>
<dbReference type="InterPro" id="IPR011706">
    <property type="entry name" value="Cu-oxidase_C"/>
</dbReference>
<dbReference type="CDD" id="cd13877">
    <property type="entry name" value="CuRO_2_Fet3p_like"/>
    <property type="match status" value="1"/>
</dbReference>
<dbReference type="PROSITE" id="PS00080">
    <property type="entry name" value="MULTICOPPER_OXIDASE2"/>
    <property type="match status" value="1"/>
</dbReference>
<feature type="chain" id="PRO_5045948620" evidence="7">
    <location>
        <begin position="17"/>
        <end position="581"/>
    </location>
</feature>
<gene>
    <name evidence="11" type="ORF">PGQ11_012896</name>
</gene>
<dbReference type="Pfam" id="PF07732">
    <property type="entry name" value="Cu-oxidase_3"/>
    <property type="match status" value="1"/>
</dbReference>
<evidence type="ECO:0000313" key="12">
    <source>
        <dbReference type="Proteomes" id="UP001390339"/>
    </source>
</evidence>
<feature type="signal peptide" evidence="7">
    <location>
        <begin position="1"/>
        <end position="16"/>
    </location>
</feature>
<feature type="domain" description="Plastocyanin-like" evidence="10">
    <location>
        <begin position="28"/>
        <end position="136"/>
    </location>
</feature>
<dbReference type="PANTHER" id="PTHR11709">
    <property type="entry name" value="MULTI-COPPER OXIDASE"/>
    <property type="match status" value="1"/>
</dbReference>
<dbReference type="EMBL" id="JAPCWZ010000007">
    <property type="protein sequence ID" value="KAK8856984.1"/>
    <property type="molecule type" value="Genomic_DNA"/>
</dbReference>
<dbReference type="InterPro" id="IPR002355">
    <property type="entry name" value="Cu_oxidase_Cu_BS"/>
</dbReference>